<feature type="signal peptide" evidence="1">
    <location>
        <begin position="1"/>
        <end position="27"/>
    </location>
</feature>
<feature type="chain" id="PRO_5047434100" evidence="1">
    <location>
        <begin position="28"/>
        <end position="88"/>
    </location>
</feature>
<evidence type="ECO:0000313" key="3">
    <source>
        <dbReference type="Proteomes" id="UP001422759"/>
    </source>
</evidence>
<accession>A0ABN2YPI3</accession>
<dbReference type="Proteomes" id="UP001422759">
    <property type="component" value="Unassembled WGS sequence"/>
</dbReference>
<keyword evidence="3" id="KW-1185">Reference proteome</keyword>
<comment type="caution">
    <text evidence="2">The sequence shown here is derived from an EMBL/GenBank/DDBJ whole genome shotgun (WGS) entry which is preliminary data.</text>
</comment>
<organism evidence="2 3">
    <name type="scientific">Kitasatospora kazusensis</name>
    <dbReference type="NCBI Taxonomy" id="407974"/>
    <lineage>
        <taxon>Bacteria</taxon>
        <taxon>Bacillati</taxon>
        <taxon>Actinomycetota</taxon>
        <taxon>Actinomycetes</taxon>
        <taxon>Kitasatosporales</taxon>
        <taxon>Streptomycetaceae</taxon>
        <taxon>Kitasatospora</taxon>
    </lineage>
</organism>
<evidence type="ECO:0000313" key="2">
    <source>
        <dbReference type="EMBL" id="GAA2130370.1"/>
    </source>
</evidence>
<protein>
    <submittedName>
        <fullName evidence="2">Uncharacterized protein</fullName>
    </submittedName>
</protein>
<name>A0ABN2YPI3_9ACTN</name>
<sequence length="88" mass="7806">MVGTSLMTGTVPLAVSLTGLSAGGAGAAAIGCRPHFDQAAACGEADAADGGAAAAWVVSAGGAAGAAAGAALLLHPVTAASTASAATA</sequence>
<gene>
    <name evidence="2" type="ORF">GCM10009760_02790</name>
</gene>
<keyword evidence="1" id="KW-0732">Signal</keyword>
<evidence type="ECO:0000256" key="1">
    <source>
        <dbReference type="SAM" id="SignalP"/>
    </source>
</evidence>
<dbReference type="EMBL" id="BAAANT010000001">
    <property type="protein sequence ID" value="GAA2130370.1"/>
    <property type="molecule type" value="Genomic_DNA"/>
</dbReference>
<proteinExistence type="predicted"/>
<reference evidence="2 3" key="1">
    <citation type="journal article" date="2019" name="Int. J. Syst. Evol. Microbiol.">
        <title>The Global Catalogue of Microorganisms (GCM) 10K type strain sequencing project: providing services to taxonomists for standard genome sequencing and annotation.</title>
        <authorList>
            <consortium name="The Broad Institute Genomics Platform"/>
            <consortium name="The Broad Institute Genome Sequencing Center for Infectious Disease"/>
            <person name="Wu L."/>
            <person name="Ma J."/>
        </authorList>
    </citation>
    <scope>NUCLEOTIDE SEQUENCE [LARGE SCALE GENOMIC DNA]</scope>
    <source>
        <strain evidence="2 3">JCM 14560</strain>
    </source>
</reference>